<protein>
    <submittedName>
        <fullName evidence="1">Uncharacterized protein</fullName>
    </submittedName>
</protein>
<name>A0A9N9SPK5_DIABA</name>
<reference evidence="1" key="1">
    <citation type="submission" date="2022-01" db="EMBL/GenBank/DDBJ databases">
        <authorList>
            <person name="King R."/>
        </authorList>
    </citation>
    <scope>NUCLEOTIDE SEQUENCE</scope>
</reference>
<organism evidence="1 2">
    <name type="scientific">Diabrotica balteata</name>
    <name type="common">Banded cucumber beetle</name>
    <dbReference type="NCBI Taxonomy" id="107213"/>
    <lineage>
        <taxon>Eukaryota</taxon>
        <taxon>Metazoa</taxon>
        <taxon>Ecdysozoa</taxon>
        <taxon>Arthropoda</taxon>
        <taxon>Hexapoda</taxon>
        <taxon>Insecta</taxon>
        <taxon>Pterygota</taxon>
        <taxon>Neoptera</taxon>
        <taxon>Endopterygota</taxon>
        <taxon>Coleoptera</taxon>
        <taxon>Polyphaga</taxon>
        <taxon>Cucujiformia</taxon>
        <taxon>Chrysomeloidea</taxon>
        <taxon>Chrysomelidae</taxon>
        <taxon>Galerucinae</taxon>
        <taxon>Diabroticina</taxon>
        <taxon>Diabroticites</taxon>
        <taxon>Diabrotica</taxon>
    </lineage>
</organism>
<accession>A0A9N9SPK5</accession>
<dbReference type="AlphaFoldDB" id="A0A9N9SPK5"/>
<dbReference type="EMBL" id="OU898276">
    <property type="protein sequence ID" value="CAG9826844.1"/>
    <property type="molecule type" value="Genomic_DNA"/>
</dbReference>
<sequence>MRNNKHNKNKKVTIFGHVMRGQQYKLLRLITQGKIRGGRSIGRRRVSWLKNLRDWFQCSYMELFRAAVDRVNISD</sequence>
<evidence type="ECO:0000313" key="2">
    <source>
        <dbReference type="Proteomes" id="UP001153709"/>
    </source>
</evidence>
<dbReference type="Proteomes" id="UP001153709">
    <property type="component" value="Chromosome 1"/>
</dbReference>
<proteinExistence type="predicted"/>
<evidence type="ECO:0000313" key="1">
    <source>
        <dbReference type="EMBL" id="CAG9826844.1"/>
    </source>
</evidence>
<gene>
    <name evidence="1" type="ORF">DIABBA_LOCUS925</name>
</gene>
<keyword evidence="2" id="KW-1185">Reference proteome</keyword>
<dbReference type="OrthoDB" id="6783874at2759"/>